<comment type="caution">
    <text evidence="2">The sequence shown here is derived from an EMBL/GenBank/DDBJ whole genome shotgun (WGS) entry which is preliminary data.</text>
</comment>
<reference evidence="2" key="1">
    <citation type="submission" date="2020-09" db="EMBL/GenBank/DDBJ databases">
        <title>A novel bacterium of genus Paenibacillus, isolated from South China Sea.</title>
        <authorList>
            <person name="Huang H."/>
            <person name="Mo K."/>
            <person name="Hu Y."/>
        </authorList>
    </citation>
    <scope>NUCLEOTIDE SEQUENCE</scope>
    <source>
        <strain evidence="2">IB182363</strain>
    </source>
</reference>
<evidence type="ECO:0000259" key="1">
    <source>
        <dbReference type="Pfam" id="PF13460"/>
    </source>
</evidence>
<dbReference type="PANTHER" id="PTHR14097">
    <property type="entry name" value="OXIDOREDUCTASE HTATIP2"/>
    <property type="match status" value="1"/>
</dbReference>
<protein>
    <submittedName>
        <fullName evidence="2">NAD(P)H-binding protein</fullName>
    </submittedName>
</protein>
<dbReference type="AlphaFoldDB" id="A0A927H113"/>
<evidence type="ECO:0000313" key="2">
    <source>
        <dbReference type="EMBL" id="MBD2864290.1"/>
    </source>
</evidence>
<dbReference type="RefSeq" id="WP_190929915.1">
    <property type="nucleotide sequence ID" value="NZ_JACXJA010000028.1"/>
</dbReference>
<proteinExistence type="predicted"/>
<gene>
    <name evidence="2" type="ORF">IDH45_20100</name>
</gene>
<name>A0A927H113_9BACL</name>
<accession>A0A927H113</accession>
<dbReference type="Gene3D" id="3.40.50.720">
    <property type="entry name" value="NAD(P)-binding Rossmann-like Domain"/>
    <property type="match status" value="1"/>
</dbReference>
<feature type="domain" description="NAD(P)-binding" evidence="1">
    <location>
        <begin position="17"/>
        <end position="128"/>
    </location>
</feature>
<dbReference type="EMBL" id="JACXJA010000028">
    <property type="protein sequence ID" value="MBD2864290.1"/>
    <property type="molecule type" value="Genomic_DNA"/>
</dbReference>
<organism evidence="2 3">
    <name type="scientific">Paenibacillus oceani</name>
    <dbReference type="NCBI Taxonomy" id="2772510"/>
    <lineage>
        <taxon>Bacteria</taxon>
        <taxon>Bacillati</taxon>
        <taxon>Bacillota</taxon>
        <taxon>Bacilli</taxon>
        <taxon>Bacillales</taxon>
        <taxon>Paenibacillaceae</taxon>
        <taxon>Paenibacillus</taxon>
    </lineage>
</organism>
<dbReference type="Proteomes" id="UP000639396">
    <property type="component" value="Unassembled WGS sequence"/>
</dbReference>
<sequence length="235" mass="25556">MRESSAYGGGRTAVVAGATGLVGRELVRQLLEESAYSKVIALVRRTTGMEHPYLEERLTDFDRLEAAGGDFSGADLFCALGTTIKKAGSQELFRKVDFDYPLRLAELGKQEGIRSYSLVSAMGANARSGIFYNRVKGEAEARIAALGLRAVFLFRPSLLLGERDEFRRAERFASAVSKPLSWIFAGPLRKYKPVEGAAVAAAMIASALPGNAGVHILESDEIARVARLYNARHSR</sequence>
<dbReference type="InterPro" id="IPR036291">
    <property type="entry name" value="NAD(P)-bd_dom_sf"/>
</dbReference>
<dbReference type="PANTHER" id="PTHR14097:SF7">
    <property type="entry name" value="OXIDOREDUCTASE HTATIP2"/>
    <property type="match status" value="1"/>
</dbReference>
<dbReference type="InterPro" id="IPR016040">
    <property type="entry name" value="NAD(P)-bd_dom"/>
</dbReference>
<evidence type="ECO:0000313" key="3">
    <source>
        <dbReference type="Proteomes" id="UP000639396"/>
    </source>
</evidence>
<keyword evidence="3" id="KW-1185">Reference proteome</keyword>
<dbReference type="SUPFAM" id="SSF51735">
    <property type="entry name" value="NAD(P)-binding Rossmann-fold domains"/>
    <property type="match status" value="1"/>
</dbReference>
<dbReference type="Pfam" id="PF13460">
    <property type="entry name" value="NAD_binding_10"/>
    <property type="match status" value="1"/>
</dbReference>